<protein>
    <submittedName>
        <fullName evidence="7">Nitroreductase</fullName>
    </submittedName>
</protein>
<evidence type="ECO:0000313" key="7">
    <source>
        <dbReference type="EMBL" id="ACV23483.1"/>
    </source>
</evidence>
<evidence type="ECO:0000256" key="4">
    <source>
        <dbReference type="ARBA" id="ARBA00022643"/>
    </source>
</evidence>
<dbReference type="InterPro" id="IPR029479">
    <property type="entry name" value="Nitroreductase"/>
</dbReference>
<evidence type="ECO:0000259" key="6">
    <source>
        <dbReference type="Pfam" id="PF00881"/>
    </source>
</evidence>
<keyword evidence="3" id="KW-0285">Flavoprotein</keyword>
<dbReference type="eggNOG" id="COG0778">
    <property type="taxonomic scope" value="Bacteria"/>
</dbReference>
<dbReference type="Pfam" id="PF00881">
    <property type="entry name" value="Nitroreductase"/>
    <property type="match status" value="2"/>
</dbReference>
<dbReference type="InterPro" id="IPR000415">
    <property type="entry name" value="Nitroreductase-like"/>
</dbReference>
<name>C7N2H5_SLAHD</name>
<keyword evidence="5" id="KW-0560">Oxidoreductase</keyword>
<accession>C7N2H5</accession>
<evidence type="ECO:0000313" key="8">
    <source>
        <dbReference type="Proteomes" id="UP000002026"/>
    </source>
</evidence>
<comment type="similarity">
    <text evidence="2">Belongs to the nitroreductase family.</text>
</comment>
<evidence type="ECO:0000256" key="1">
    <source>
        <dbReference type="ARBA" id="ARBA00001917"/>
    </source>
</evidence>
<comment type="cofactor">
    <cofactor evidence="1">
        <name>FMN</name>
        <dbReference type="ChEBI" id="CHEBI:58210"/>
    </cofactor>
</comment>
<sequence length="176" mass="20199">MTEATESKTFLEMTRDRWSVRRFSDQQISAEHMDRILEAGRNAPSACNYQPQRILVLQSDEAIATVRGVTGWAFNAPTVLLVCSDLTESWKNPDGCDSAEVDATIALDHMMMEAWECGVGSTWVRGFDERVMRKAFNVPDTWKIVALMPMGYPSEQARPSRWHFKRKSNEDLYRFL</sequence>
<dbReference type="Proteomes" id="UP000002026">
    <property type="component" value="Chromosome"/>
</dbReference>
<dbReference type="RefSeq" id="WP_012799581.1">
    <property type="nucleotide sequence ID" value="NC_013165.1"/>
</dbReference>
<evidence type="ECO:0000256" key="5">
    <source>
        <dbReference type="ARBA" id="ARBA00023002"/>
    </source>
</evidence>
<dbReference type="Gene3D" id="3.40.109.10">
    <property type="entry name" value="NADH Oxidase"/>
    <property type="match status" value="1"/>
</dbReference>
<evidence type="ECO:0000256" key="2">
    <source>
        <dbReference type="ARBA" id="ARBA00007118"/>
    </source>
</evidence>
<dbReference type="STRING" id="471855.Shel_24750"/>
<dbReference type="HOGENOM" id="CLU_070764_7_1_11"/>
<keyword evidence="8" id="KW-1185">Reference proteome</keyword>
<feature type="domain" description="Nitroreductase" evidence="6">
    <location>
        <begin position="15"/>
        <end position="63"/>
    </location>
</feature>
<dbReference type="CDD" id="cd20609">
    <property type="entry name" value="nitroreductase"/>
    <property type="match status" value="1"/>
</dbReference>
<dbReference type="EMBL" id="CP001684">
    <property type="protein sequence ID" value="ACV23483.1"/>
    <property type="molecule type" value="Genomic_DNA"/>
</dbReference>
<dbReference type="KEGG" id="shi:Shel_24750"/>
<reference evidence="7 8" key="1">
    <citation type="journal article" date="2009" name="Stand. Genomic Sci.">
        <title>Complete genome sequence of Slackia heliotrinireducens type strain (RHS 1).</title>
        <authorList>
            <person name="Pukall R."/>
            <person name="Lapidus A."/>
            <person name="Nolan M."/>
            <person name="Copeland A."/>
            <person name="Glavina Del Rio T."/>
            <person name="Lucas S."/>
            <person name="Chen F."/>
            <person name="Tice H."/>
            <person name="Cheng J.F."/>
            <person name="Chertkov O."/>
            <person name="Bruce D."/>
            <person name="Goodwin L."/>
            <person name="Kuske C."/>
            <person name="Brettin T."/>
            <person name="Detter J.C."/>
            <person name="Han C."/>
            <person name="Pitluck S."/>
            <person name="Pati A."/>
            <person name="Mavrommatis K."/>
            <person name="Ivanova N."/>
            <person name="Ovchinnikova G."/>
            <person name="Chen A."/>
            <person name="Palaniappan K."/>
            <person name="Schneider S."/>
            <person name="Rohde M."/>
            <person name="Chain P."/>
            <person name="D'haeseleer P."/>
            <person name="Goker M."/>
            <person name="Bristow J."/>
            <person name="Eisen J.A."/>
            <person name="Markowitz V."/>
            <person name="Kyrpides N.C."/>
            <person name="Klenk H.P."/>
            <person name="Hugenholtz P."/>
        </authorList>
    </citation>
    <scope>NUCLEOTIDE SEQUENCE [LARGE SCALE GENOMIC DNA]</scope>
    <source>
        <strain evidence="8">ATCC 29202 / DSM 20476 / NCTC 11029 / RHS 1</strain>
    </source>
</reference>
<keyword evidence="4" id="KW-0288">FMN</keyword>
<dbReference type="GO" id="GO:0016491">
    <property type="term" value="F:oxidoreductase activity"/>
    <property type="evidence" value="ECO:0007669"/>
    <property type="project" value="UniProtKB-KW"/>
</dbReference>
<dbReference type="AlphaFoldDB" id="C7N2H5"/>
<proteinExistence type="inferred from homology"/>
<dbReference type="PANTHER" id="PTHR43673">
    <property type="entry name" value="NAD(P)H NITROREDUCTASE YDGI-RELATED"/>
    <property type="match status" value="1"/>
</dbReference>
<dbReference type="PANTHER" id="PTHR43673:SF2">
    <property type="entry name" value="NITROREDUCTASE"/>
    <property type="match status" value="1"/>
</dbReference>
<dbReference type="SUPFAM" id="SSF55469">
    <property type="entry name" value="FMN-dependent nitroreductase-like"/>
    <property type="match status" value="1"/>
</dbReference>
<organism evidence="7 8">
    <name type="scientific">Slackia heliotrinireducens (strain ATCC 29202 / DSM 20476 / NCTC 11029 / RHS 1)</name>
    <name type="common">Peptococcus heliotrinreducens</name>
    <dbReference type="NCBI Taxonomy" id="471855"/>
    <lineage>
        <taxon>Bacteria</taxon>
        <taxon>Bacillati</taxon>
        <taxon>Actinomycetota</taxon>
        <taxon>Coriobacteriia</taxon>
        <taxon>Eggerthellales</taxon>
        <taxon>Eggerthellaceae</taxon>
        <taxon>Slackia</taxon>
    </lineage>
</organism>
<feature type="domain" description="Nitroreductase" evidence="6">
    <location>
        <begin position="72"/>
        <end position="152"/>
    </location>
</feature>
<gene>
    <name evidence="7" type="ordered locus">Shel_24750</name>
</gene>
<evidence type="ECO:0000256" key="3">
    <source>
        <dbReference type="ARBA" id="ARBA00022630"/>
    </source>
</evidence>